<sequence length="72" mass="7797">MTSIAEPLRAKGPFMVGGPIIEALLRRRDAALAAALVHEAGALENLMLDIGKLLGDQGDPDWREEWITGDRS</sequence>
<reference evidence="1 2" key="1">
    <citation type="submission" date="2017-06" db="EMBL/GenBank/DDBJ databases">
        <title>Streptomyces albireticuli Genome sequencing and assembly.</title>
        <authorList>
            <person name="Wang Y."/>
            <person name="Du B."/>
            <person name="Ding Y."/>
            <person name="Liu H."/>
            <person name="Hou Q."/>
            <person name="Liu K."/>
            <person name="Yao L."/>
            <person name="Wang C."/>
        </authorList>
    </citation>
    <scope>NUCLEOTIDE SEQUENCE [LARGE SCALE GENOMIC DNA]</scope>
    <source>
        <strain evidence="1 2">MDJK11</strain>
    </source>
</reference>
<name>A0A1Z2KY09_9ACTN</name>
<gene>
    <name evidence="1" type="ORF">SMD11_1281</name>
</gene>
<dbReference type="RefSeq" id="WP_087925475.1">
    <property type="nucleotide sequence ID" value="NZ_CP021744.1"/>
</dbReference>
<evidence type="ECO:0000313" key="2">
    <source>
        <dbReference type="Proteomes" id="UP000195755"/>
    </source>
</evidence>
<protein>
    <submittedName>
        <fullName evidence="1">Uncharacterized protein</fullName>
    </submittedName>
</protein>
<dbReference type="KEGG" id="salj:SMD11_1281"/>
<dbReference type="EMBL" id="CP021744">
    <property type="protein sequence ID" value="ARZ66942.1"/>
    <property type="molecule type" value="Genomic_DNA"/>
</dbReference>
<dbReference type="AlphaFoldDB" id="A0A1Z2KY09"/>
<dbReference type="Proteomes" id="UP000195755">
    <property type="component" value="Chromosome"/>
</dbReference>
<accession>A0A1Z2KY09</accession>
<proteinExistence type="predicted"/>
<organism evidence="1 2">
    <name type="scientific">Streptomyces albireticuli</name>
    <dbReference type="NCBI Taxonomy" id="1940"/>
    <lineage>
        <taxon>Bacteria</taxon>
        <taxon>Bacillati</taxon>
        <taxon>Actinomycetota</taxon>
        <taxon>Actinomycetes</taxon>
        <taxon>Kitasatosporales</taxon>
        <taxon>Streptomycetaceae</taxon>
        <taxon>Streptomyces</taxon>
    </lineage>
</organism>
<evidence type="ECO:0000313" key="1">
    <source>
        <dbReference type="EMBL" id="ARZ66942.1"/>
    </source>
</evidence>